<dbReference type="SMART" id="SM00156">
    <property type="entry name" value="PP2Ac"/>
    <property type="match status" value="1"/>
</dbReference>
<proteinExistence type="predicted"/>
<dbReference type="InterPro" id="IPR029052">
    <property type="entry name" value="Metallo-depent_PP-like"/>
</dbReference>
<protein>
    <submittedName>
        <fullName evidence="2">Serine/threonine protein phosphatase</fullName>
    </submittedName>
</protein>
<sequence length="305" mass="35544">MSKIEQMFRHARKVALDSYEYKKVLEEFTSILSFEAKHVQRNHVMVLDRAERILFVGDVHGDLETLYEVFVKRVDLYTHLREGGYVVFLGDYVDRGAQQLEALSLIALLKSEWRSQIITLRGNHEPPPWLPPYPHDYPQYLVMRFGREEGEQLYELSQRVFECLPLMVYIPNNLLAVHGGPPILRVLKYSNADDILRISEDKTAIEDILWSDPIEENVEWIPSYRGAGKLWGYRVTEQTLSKLNIKLIIRAHEPCIAGYKLNHGNKVLTLFTMRGYYGNISAAVALIDLTRDRWYDEVNRYIITV</sequence>
<name>A0A833DU36_9CREN</name>
<dbReference type="PRINTS" id="PR00114">
    <property type="entry name" value="STPHPHTASE"/>
</dbReference>
<dbReference type="InterPro" id="IPR004843">
    <property type="entry name" value="Calcineurin-like_PHP"/>
</dbReference>
<gene>
    <name evidence="2" type="ORF">EYH02_01805</name>
</gene>
<dbReference type="InterPro" id="IPR006186">
    <property type="entry name" value="Ser/Thr-sp_prot-phosphatase"/>
</dbReference>
<dbReference type="AlphaFoldDB" id="A0A833DU36"/>
<dbReference type="PANTHER" id="PTHR11668:SF496">
    <property type="entry name" value="SERINE_THREONINE-PROTEIN PHOSPHATASE"/>
    <property type="match status" value="1"/>
</dbReference>
<dbReference type="Gene3D" id="3.60.21.10">
    <property type="match status" value="1"/>
</dbReference>
<dbReference type="CDD" id="cd00144">
    <property type="entry name" value="MPP_PPP_family"/>
    <property type="match status" value="1"/>
</dbReference>
<evidence type="ECO:0000313" key="3">
    <source>
        <dbReference type="Proteomes" id="UP000605805"/>
    </source>
</evidence>
<dbReference type="Proteomes" id="UP000605805">
    <property type="component" value="Unassembled WGS sequence"/>
</dbReference>
<reference evidence="2" key="1">
    <citation type="journal article" date="2020" name="ISME J.">
        <title>Gammaproteobacteria mediating utilization of methyl-, sulfur- and petroleum organic compounds in deep ocean hydrothermal plumes.</title>
        <authorList>
            <person name="Zhou Z."/>
            <person name="Liu Y."/>
            <person name="Pan J."/>
            <person name="Cron B.R."/>
            <person name="Toner B.M."/>
            <person name="Anantharaman K."/>
            <person name="Breier J.A."/>
            <person name="Dick G.J."/>
            <person name="Li M."/>
        </authorList>
    </citation>
    <scope>NUCLEOTIDE SEQUENCE</scope>
    <source>
        <strain evidence="2">SZUA-1435</strain>
    </source>
</reference>
<dbReference type="PANTHER" id="PTHR11668">
    <property type="entry name" value="SERINE/THREONINE PROTEIN PHOSPHATASE"/>
    <property type="match status" value="1"/>
</dbReference>
<dbReference type="GO" id="GO:0016787">
    <property type="term" value="F:hydrolase activity"/>
    <property type="evidence" value="ECO:0007669"/>
    <property type="project" value="InterPro"/>
</dbReference>
<dbReference type="EMBL" id="DQTV01000037">
    <property type="protein sequence ID" value="HIP56794.1"/>
    <property type="molecule type" value="Genomic_DNA"/>
</dbReference>
<feature type="domain" description="Serine/threonine specific protein phosphatases" evidence="1">
    <location>
        <begin position="24"/>
        <end position="305"/>
    </location>
</feature>
<dbReference type="InterPro" id="IPR050341">
    <property type="entry name" value="PP1_catalytic_subunit"/>
</dbReference>
<organism evidence="2 3">
    <name type="scientific">Ignisphaera aggregans</name>
    <dbReference type="NCBI Taxonomy" id="334771"/>
    <lineage>
        <taxon>Archaea</taxon>
        <taxon>Thermoproteota</taxon>
        <taxon>Thermoprotei</taxon>
        <taxon>Desulfurococcales</taxon>
        <taxon>Desulfurococcaceae</taxon>
        <taxon>Ignisphaera</taxon>
    </lineage>
</organism>
<evidence type="ECO:0000313" key="2">
    <source>
        <dbReference type="EMBL" id="HIP56794.1"/>
    </source>
</evidence>
<accession>A0A833DU36</accession>
<comment type="caution">
    <text evidence="2">The sequence shown here is derived from an EMBL/GenBank/DDBJ whole genome shotgun (WGS) entry which is preliminary data.</text>
</comment>
<evidence type="ECO:0000259" key="1">
    <source>
        <dbReference type="SMART" id="SM00156"/>
    </source>
</evidence>
<dbReference type="Pfam" id="PF00149">
    <property type="entry name" value="Metallophos"/>
    <property type="match status" value="1"/>
</dbReference>
<dbReference type="SUPFAM" id="SSF56300">
    <property type="entry name" value="Metallo-dependent phosphatases"/>
    <property type="match status" value="1"/>
</dbReference>